<evidence type="ECO:0000313" key="10">
    <source>
        <dbReference type="Proteomes" id="UP000019140"/>
    </source>
</evidence>
<dbReference type="Pfam" id="PF02028">
    <property type="entry name" value="BCCT"/>
    <property type="match status" value="1"/>
</dbReference>
<dbReference type="HOGENOM" id="CLU_010118_5_2_7"/>
<keyword evidence="4" id="KW-1003">Cell membrane</keyword>
<comment type="caution">
    <text evidence="9">The sequence shown here is derived from an EMBL/GenBank/DDBJ whole genome shotgun (WGS) entry which is preliminary data.</text>
</comment>
<dbReference type="InterPro" id="IPR000060">
    <property type="entry name" value="BCCT_transptr"/>
</dbReference>
<protein>
    <recommendedName>
        <fullName evidence="11">Choline transporter</fullName>
    </recommendedName>
</protein>
<dbReference type="Proteomes" id="UP000019140">
    <property type="component" value="Unassembled WGS sequence"/>
</dbReference>
<feature type="transmembrane region" description="Helical" evidence="8">
    <location>
        <begin position="421"/>
        <end position="443"/>
    </location>
</feature>
<gene>
    <name evidence="9" type="ORF">ETSY2_38430</name>
</gene>
<evidence type="ECO:0000256" key="8">
    <source>
        <dbReference type="SAM" id="Phobius"/>
    </source>
</evidence>
<evidence type="ECO:0000256" key="4">
    <source>
        <dbReference type="ARBA" id="ARBA00022475"/>
    </source>
</evidence>
<accession>W4LSH0</accession>
<reference evidence="9 10" key="1">
    <citation type="journal article" date="2014" name="Nature">
        <title>An environmental bacterial taxon with a large and distinct metabolic repertoire.</title>
        <authorList>
            <person name="Wilson M.C."/>
            <person name="Mori T."/>
            <person name="Ruckert C."/>
            <person name="Uria A.R."/>
            <person name="Helf M.J."/>
            <person name="Takada K."/>
            <person name="Gernert C."/>
            <person name="Steffens U.A."/>
            <person name="Heycke N."/>
            <person name="Schmitt S."/>
            <person name="Rinke C."/>
            <person name="Helfrich E.J."/>
            <person name="Brachmann A.O."/>
            <person name="Gurgui C."/>
            <person name="Wakimoto T."/>
            <person name="Kracht M."/>
            <person name="Crusemann M."/>
            <person name="Hentschel U."/>
            <person name="Abe I."/>
            <person name="Matsunaga S."/>
            <person name="Kalinowski J."/>
            <person name="Takeyama H."/>
            <person name="Piel J."/>
        </authorList>
    </citation>
    <scope>NUCLEOTIDE SEQUENCE [LARGE SCALE GENOMIC DNA]</scope>
    <source>
        <strain evidence="10">TSY2</strain>
    </source>
</reference>
<evidence type="ECO:0000256" key="3">
    <source>
        <dbReference type="ARBA" id="ARBA00022448"/>
    </source>
</evidence>
<feature type="transmembrane region" description="Helical" evidence="8">
    <location>
        <begin position="21"/>
        <end position="45"/>
    </location>
</feature>
<feature type="transmembrane region" description="Helical" evidence="8">
    <location>
        <begin position="392"/>
        <end position="414"/>
    </location>
</feature>
<dbReference type="AlphaFoldDB" id="W4LSH0"/>
<feature type="transmembrane region" description="Helical" evidence="8">
    <location>
        <begin position="364"/>
        <end position="386"/>
    </location>
</feature>
<keyword evidence="7 8" id="KW-0472">Membrane</keyword>
<dbReference type="PANTHER" id="PTHR30047:SF7">
    <property type="entry name" value="HIGH-AFFINITY CHOLINE TRANSPORT PROTEIN"/>
    <property type="match status" value="1"/>
</dbReference>
<feature type="transmembrane region" description="Helical" evidence="8">
    <location>
        <begin position="277"/>
        <end position="297"/>
    </location>
</feature>
<comment type="subcellular location">
    <subcellularLocation>
        <location evidence="1">Cell membrane</location>
        <topology evidence="1">Multi-pass membrane protein</topology>
    </subcellularLocation>
</comment>
<proteinExistence type="inferred from homology"/>
<feature type="transmembrane region" description="Helical" evidence="8">
    <location>
        <begin position="196"/>
        <end position="225"/>
    </location>
</feature>
<feature type="transmembrane region" description="Helical" evidence="8">
    <location>
        <begin position="487"/>
        <end position="512"/>
    </location>
</feature>
<keyword evidence="3" id="KW-0813">Transport</keyword>
<evidence type="ECO:0000313" key="9">
    <source>
        <dbReference type="EMBL" id="ETX00795.1"/>
    </source>
</evidence>
<comment type="similarity">
    <text evidence="2">Belongs to the BCCT transporter (TC 2.A.15) family.</text>
</comment>
<evidence type="ECO:0000256" key="2">
    <source>
        <dbReference type="ARBA" id="ARBA00005658"/>
    </source>
</evidence>
<dbReference type="GO" id="GO:0005886">
    <property type="term" value="C:plasma membrane"/>
    <property type="evidence" value="ECO:0007669"/>
    <property type="project" value="UniProtKB-SubCell"/>
</dbReference>
<name>W4LSH0_9BACT</name>
<feature type="transmembrane region" description="Helical" evidence="8">
    <location>
        <begin position="106"/>
        <end position="125"/>
    </location>
</feature>
<keyword evidence="10" id="KW-1185">Reference proteome</keyword>
<feature type="transmembrane region" description="Helical" evidence="8">
    <location>
        <begin position="463"/>
        <end position="480"/>
    </location>
</feature>
<evidence type="ECO:0000256" key="6">
    <source>
        <dbReference type="ARBA" id="ARBA00022989"/>
    </source>
</evidence>
<organism evidence="9 10">
    <name type="scientific">Candidatus Entotheonella gemina</name>
    <dbReference type="NCBI Taxonomy" id="1429439"/>
    <lineage>
        <taxon>Bacteria</taxon>
        <taxon>Pseudomonadati</taxon>
        <taxon>Nitrospinota/Tectimicrobiota group</taxon>
        <taxon>Candidatus Tectimicrobiota</taxon>
        <taxon>Candidatus Entotheonellia</taxon>
        <taxon>Candidatus Entotheonellales</taxon>
        <taxon>Candidatus Entotheonellaceae</taxon>
        <taxon>Candidatus Entotheonella</taxon>
    </lineage>
</organism>
<feature type="transmembrane region" description="Helical" evidence="8">
    <location>
        <begin position="67"/>
        <end position="85"/>
    </location>
</feature>
<feature type="transmembrane region" description="Helical" evidence="8">
    <location>
        <begin position="330"/>
        <end position="352"/>
    </location>
</feature>
<dbReference type="NCBIfam" id="TIGR00842">
    <property type="entry name" value="bcct"/>
    <property type="match status" value="1"/>
</dbReference>
<keyword evidence="6 8" id="KW-1133">Transmembrane helix</keyword>
<evidence type="ECO:0000256" key="1">
    <source>
        <dbReference type="ARBA" id="ARBA00004651"/>
    </source>
</evidence>
<dbReference type="EMBL" id="AZHX01001690">
    <property type="protein sequence ID" value="ETX00795.1"/>
    <property type="molecule type" value="Genomic_DNA"/>
</dbReference>
<evidence type="ECO:0000256" key="7">
    <source>
        <dbReference type="ARBA" id="ARBA00023136"/>
    </source>
</evidence>
<keyword evidence="5 8" id="KW-0812">Transmembrane</keyword>
<feature type="transmembrane region" description="Helical" evidence="8">
    <location>
        <begin position="154"/>
        <end position="175"/>
    </location>
</feature>
<dbReference type="PANTHER" id="PTHR30047">
    <property type="entry name" value="HIGH-AFFINITY CHOLINE TRANSPORT PROTEIN-RELATED"/>
    <property type="match status" value="1"/>
</dbReference>
<evidence type="ECO:0008006" key="11">
    <source>
        <dbReference type="Google" id="ProtNLM"/>
    </source>
</evidence>
<sequence length="521" mass="56104">MLFPHIKKALSMSANKTPPETMAWGEGVFLVSLPICILVALLGIIDPDGLARIAGAITDATFRALDWFYLSIIVGFLVLSLWLAFGKYGRLKLGGPDTEPEFAYPSWLAMLFAAGMGAGLLYWGVAEPVLHFTQAPGHVPGSPAAARHAMVMTIFHWGIHAWAVYSIAALVLAYFGFRRQTPYLPGAPLRSAFTGWWVKPVGLLADILAIVAVALGVAGAVAMGILQLQSGLHVVIGTPSNSTMVLVVLLALVVASYMTSAATSVDKGIRILSNLNMGMAIVLMLFVLLVGPTGALLRNVLTAFGDYTSQLASLSFQLYPYQDEAVSTWFRGWTVTYFIWWISWAPFVGVFIARISRGRTIREFVMGVLVVPTLFTILWFSIYGGLGLYEELYGAGGLVALVQQDINIALFAFFDRLPLSLFLSWVSLILVFIFVVTSVDSATFVLGMLTTQGALNPPVRRKLTWGVTLGALGAAMMFAGNPAAIKAVSVVGAIPFTFILLLQIAALLRALAEDTAEKGIS</sequence>
<dbReference type="GO" id="GO:0022857">
    <property type="term" value="F:transmembrane transporter activity"/>
    <property type="evidence" value="ECO:0007669"/>
    <property type="project" value="InterPro"/>
</dbReference>
<dbReference type="PATRIC" id="fig|1429439.4.peg.6480"/>
<evidence type="ECO:0000256" key="5">
    <source>
        <dbReference type="ARBA" id="ARBA00022692"/>
    </source>
</evidence>